<reference evidence="2 3" key="1">
    <citation type="journal article" date="2020" name="ISME J.">
        <title>Uncovering the hidden diversity of litter-decomposition mechanisms in mushroom-forming fungi.</title>
        <authorList>
            <person name="Floudas D."/>
            <person name="Bentzer J."/>
            <person name="Ahren D."/>
            <person name="Johansson T."/>
            <person name="Persson P."/>
            <person name="Tunlid A."/>
        </authorList>
    </citation>
    <scope>NUCLEOTIDE SEQUENCE [LARGE SCALE GENOMIC DNA]</scope>
    <source>
        <strain evidence="2 3">CBS 175.51</strain>
    </source>
</reference>
<sequence length="405" mass="42644">MQNAASSCGMHAGEPQRHSWPAICISLRYPSGLSCWTHFLVFSSLVLSCALIELDTLFYPSFLSSLPHRHPRALTPRKTLAMRLSFTQVISGLLLPVIAAAATTPTATTPTTAELLAKAKAGVDFTGKSEYKPEAYAQLAALRKLFNVKLGAPDGYAVNTAAASKNKPALFKGGSRRLTNAQRLRMGLAPNPPTRRAPGYRRQEPSPVPPVTDLGIALGTDSEGNSLGYISATYAASGQLSTTSDSSSTVQFSVTYPSGSTSPAGLRVEMTNAPVAGAPLLALISGRDNVDDTMSLGSWHYLYIGGAEPAGTVPGSTPAAGFTSVSSITGLSPTFETDVWTLNPTTGTLTAIWTNPDGSTIPVGLYLQNGVLYALADPVAFNAQYPDPLTPFIWNIVPSAPVNRK</sequence>
<evidence type="ECO:0000256" key="1">
    <source>
        <dbReference type="SAM" id="MobiDB-lite"/>
    </source>
</evidence>
<proteinExistence type="predicted"/>
<name>A0A8H5FJ87_9AGAR</name>
<dbReference type="OrthoDB" id="4584900at2759"/>
<feature type="region of interest" description="Disordered" evidence="1">
    <location>
        <begin position="187"/>
        <end position="210"/>
    </location>
</feature>
<organism evidence="2 3">
    <name type="scientific">Ephemerocybe angulata</name>
    <dbReference type="NCBI Taxonomy" id="980116"/>
    <lineage>
        <taxon>Eukaryota</taxon>
        <taxon>Fungi</taxon>
        <taxon>Dikarya</taxon>
        <taxon>Basidiomycota</taxon>
        <taxon>Agaricomycotina</taxon>
        <taxon>Agaricomycetes</taxon>
        <taxon>Agaricomycetidae</taxon>
        <taxon>Agaricales</taxon>
        <taxon>Agaricineae</taxon>
        <taxon>Psathyrellaceae</taxon>
        <taxon>Ephemerocybe</taxon>
    </lineage>
</organism>
<evidence type="ECO:0000313" key="3">
    <source>
        <dbReference type="Proteomes" id="UP000541558"/>
    </source>
</evidence>
<comment type="caution">
    <text evidence="2">The sequence shown here is derived from an EMBL/GenBank/DDBJ whole genome shotgun (WGS) entry which is preliminary data.</text>
</comment>
<dbReference type="AlphaFoldDB" id="A0A8H5FJ87"/>
<evidence type="ECO:0000313" key="2">
    <source>
        <dbReference type="EMBL" id="KAF5338622.1"/>
    </source>
</evidence>
<accession>A0A8H5FJ87</accession>
<dbReference type="Proteomes" id="UP000541558">
    <property type="component" value="Unassembled WGS sequence"/>
</dbReference>
<keyword evidence="3" id="KW-1185">Reference proteome</keyword>
<gene>
    <name evidence="2" type="ORF">D9611_012737</name>
</gene>
<dbReference type="EMBL" id="JAACJK010000012">
    <property type="protein sequence ID" value="KAF5338622.1"/>
    <property type="molecule type" value="Genomic_DNA"/>
</dbReference>
<protein>
    <submittedName>
        <fullName evidence="2">Uncharacterized protein</fullName>
    </submittedName>
</protein>